<evidence type="ECO:0000259" key="2">
    <source>
        <dbReference type="Pfam" id="PF05170"/>
    </source>
</evidence>
<dbReference type="Pfam" id="PF05170">
    <property type="entry name" value="AsmA"/>
    <property type="match status" value="1"/>
</dbReference>
<dbReference type="Proteomes" id="UP000605013">
    <property type="component" value="Unassembled WGS sequence"/>
</dbReference>
<feature type="compositionally biased region" description="Basic and acidic residues" evidence="1">
    <location>
        <begin position="875"/>
        <end position="884"/>
    </location>
</feature>
<gene>
    <name evidence="3" type="ORF">JAO71_13725</name>
</gene>
<feature type="domain" description="AsmA" evidence="2">
    <location>
        <begin position="1"/>
        <end position="666"/>
    </location>
</feature>
<reference evidence="3 4" key="1">
    <citation type="submission" date="2020-12" db="EMBL/GenBank/DDBJ databases">
        <title>Olleya sediminilitoris sp. nov., isolated from a tidal flat.</title>
        <authorList>
            <person name="Park S."/>
            <person name="Yoon J.-H."/>
        </authorList>
    </citation>
    <scope>NUCLEOTIDE SEQUENCE [LARGE SCALE GENOMIC DNA]</scope>
    <source>
        <strain evidence="3 4">YSTF-M6</strain>
    </source>
</reference>
<feature type="region of interest" description="Disordered" evidence="1">
    <location>
        <begin position="830"/>
        <end position="895"/>
    </location>
</feature>
<evidence type="ECO:0000313" key="4">
    <source>
        <dbReference type="Proteomes" id="UP000605013"/>
    </source>
</evidence>
<sequence length="895" mass="97731">MKKKLKIAGISLLILITLLIASPFIFQSQIKDMVRNYINENVNAKVDFDDVNLSFISSFPQANVTLDNLVITNFKPFANDTLAKVKVLSLDMSIKELFKNAEEDPIIVNSINIDDALVNLKTNAEGQVNWDIAKASSNTATTTETSSKGFAFDIENYSLNNSAFNYLDESINTIFKISNLNHSGNGTFSGDVSELDTKTEANVTFSFDGTEYLSNNSIKLDALLDLDLTNSKYTFKDNKALINDLPLEFKGFVQLIEGGQNIDISFENPGSTFKDFLAVIPKTYAKNLDNVDTSGNFKINGIVKGQATETTIPILDINVLSNNASFKFADLPKRVENISINAQIKNESGNVDDTYVNLNTLDFKIDQDQFKSSATIKNLTKNMLVDAHLDGVLNLGNLNQAYPIELENELKGILKAKLNTSFDMNAIETNAYERIKNNGSIELSDFVFSSADIVNPININQASVNFNPGTITLDKFIASTGTTDLNATGTVNNLLGFLLSDQKLKGDFNLQSNTFKISDFMVEGGSDAPVNQSAEPATALKIPAFLDCSITADAKTVYYDNLILKDVKGNLKIADEKAQLNNVSSSLFNGNLTLEGLVDTKTEQPTFNMNVGAKNFDITQSFNDLNLLQAIAPITKALQGKLNSTINLSGKLGQDFTPLLNSISGDAFAELLTTQIQPKNEQLFSLLENKLSFLDFSKLNLQDLKTKLSFDNGQVTVKPFDINYKDIKMTIDGSHTFNNTMDYKIIFDVPAKYLGNDVNSLISKIDDNSVNNITIPVTANITGNTTQPQVQTDLTSGVKTLTSQLIEIEKQKLINKGKGKLTDVVGNILGGNQSQNSDSTTTQSNGGVKDVIGGLLNNGNTATPKDTTSNTNTEAPKDQVKDAIKGLFGKKKTKD</sequence>
<protein>
    <submittedName>
        <fullName evidence="3">AsmA family protein</fullName>
    </submittedName>
</protein>
<dbReference type="PANTHER" id="PTHR30441:SF8">
    <property type="entry name" value="DUF748 DOMAIN-CONTAINING PROTEIN"/>
    <property type="match status" value="1"/>
</dbReference>
<feature type="compositionally biased region" description="Low complexity" evidence="1">
    <location>
        <begin position="831"/>
        <end position="847"/>
    </location>
</feature>
<keyword evidence="4" id="KW-1185">Reference proteome</keyword>
<dbReference type="InterPro" id="IPR052894">
    <property type="entry name" value="AsmA-related"/>
</dbReference>
<proteinExistence type="predicted"/>
<dbReference type="InterPro" id="IPR007844">
    <property type="entry name" value="AsmA"/>
</dbReference>
<dbReference type="EMBL" id="JAEMEF010000014">
    <property type="protein sequence ID" value="MBL7560862.1"/>
    <property type="molecule type" value="Genomic_DNA"/>
</dbReference>
<evidence type="ECO:0000256" key="1">
    <source>
        <dbReference type="SAM" id="MobiDB-lite"/>
    </source>
</evidence>
<accession>A0ABS1WP07</accession>
<comment type="caution">
    <text evidence="3">The sequence shown here is derived from an EMBL/GenBank/DDBJ whole genome shotgun (WGS) entry which is preliminary data.</text>
</comment>
<dbReference type="RefSeq" id="WP_203001385.1">
    <property type="nucleotide sequence ID" value="NZ_JAEMEF010000014.1"/>
</dbReference>
<evidence type="ECO:0000313" key="3">
    <source>
        <dbReference type="EMBL" id="MBL7560862.1"/>
    </source>
</evidence>
<dbReference type="PANTHER" id="PTHR30441">
    <property type="entry name" value="DUF748 DOMAIN-CONTAINING PROTEIN"/>
    <property type="match status" value="1"/>
</dbReference>
<name>A0ABS1WP07_9FLAO</name>
<feature type="compositionally biased region" description="Polar residues" evidence="1">
    <location>
        <begin position="857"/>
        <end position="874"/>
    </location>
</feature>
<organism evidence="3 4">
    <name type="scientific">Olleya sediminilitoris</name>
    <dbReference type="NCBI Taxonomy" id="2795739"/>
    <lineage>
        <taxon>Bacteria</taxon>
        <taxon>Pseudomonadati</taxon>
        <taxon>Bacteroidota</taxon>
        <taxon>Flavobacteriia</taxon>
        <taxon>Flavobacteriales</taxon>
        <taxon>Flavobacteriaceae</taxon>
    </lineage>
</organism>